<reference evidence="15" key="1">
    <citation type="journal article" date="2015" name="Int. J. Syst. Evol. Microbiol.">
        <title>Rhizobium alvei sp. nov., isolated from a freshwater river.</title>
        <authorList>
            <person name="Sheu S.Y."/>
            <person name="Huang H.W."/>
            <person name="Young C.C."/>
            <person name="Chen W.M."/>
        </authorList>
    </citation>
    <scope>NUCLEOTIDE SEQUENCE</scope>
    <source>
        <strain evidence="15">TNR-22</strain>
    </source>
</reference>
<keyword evidence="6 14" id="KW-0349">Heme</keyword>
<evidence type="ECO:0000256" key="4">
    <source>
        <dbReference type="ARBA" id="ARBA00017504"/>
    </source>
</evidence>
<comment type="subunit">
    <text evidence="14">Homodimer.</text>
</comment>
<accession>A0ABT8YLV1</accession>
<proteinExistence type="inferred from homology"/>
<feature type="binding site" description="axial binding residue" evidence="14">
    <location>
        <position position="47"/>
    </location>
    <ligand>
        <name>heme</name>
        <dbReference type="ChEBI" id="CHEBI:30413"/>
    </ligand>
    <ligandPart>
        <name>Fe</name>
        <dbReference type="ChEBI" id="CHEBI:18248"/>
    </ligandPart>
</feature>
<feature type="transmembrane region" description="Helical" evidence="14">
    <location>
        <begin position="157"/>
        <end position="175"/>
    </location>
</feature>
<dbReference type="InterPro" id="IPR005265">
    <property type="entry name" value="HemJ-like"/>
</dbReference>
<keyword evidence="10 14" id="KW-0560">Oxidoreductase</keyword>
<comment type="subcellular location">
    <subcellularLocation>
        <location evidence="1 14">Cell membrane</location>
        <topology evidence="1 14">Multi-pass membrane protein</topology>
    </subcellularLocation>
</comment>
<name>A0ABT8YLV1_9HYPH</name>
<feature type="transmembrane region" description="Helical" evidence="14">
    <location>
        <begin position="91"/>
        <end position="112"/>
    </location>
</feature>
<dbReference type="EMBL" id="JAUOZU010000008">
    <property type="protein sequence ID" value="MDO6964726.1"/>
    <property type="molecule type" value="Genomic_DNA"/>
</dbReference>
<comment type="pathway">
    <text evidence="2 14">Porphyrin-containing compound metabolism; protoporphyrin-IX biosynthesis; protoporphyrin-IX from protoporphyrinogen-IX: step 1/1.</text>
</comment>
<evidence type="ECO:0000256" key="10">
    <source>
        <dbReference type="ARBA" id="ARBA00023002"/>
    </source>
</evidence>
<evidence type="ECO:0000256" key="6">
    <source>
        <dbReference type="ARBA" id="ARBA00022617"/>
    </source>
</evidence>
<comment type="cofactor">
    <cofactor evidence="14">
        <name>heme b</name>
        <dbReference type="ChEBI" id="CHEBI:60344"/>
    </cofactor>
    <text evidence="14">Binds 1 heme b (iron(II)-protoporphyrin IX) group per subunit.</text>
</comment>
<comment type="function">
    <text evidence="14">Catalyzes the oxidation of protoporphyrinogen IX to protoporphyrin IX.</text>
</comment>
<feature type="binding site" description="axial binding residue" evidence="14">
    <location>
        <position position="122"/>
    </location>
    <ligand>
        <name>heme</name>
        <dbReference type="ChEBI" id="CHEBI:30413"/>
    </ligand>
    <ligandPart>
        <name>Fe</name>
        <dbReference type="ChEBI" id="CHEBI:18248"/>
    </ligandPart>
</feature>
<evidence type="ECO:0000256" key="13">
    <source>
        <dbReference type="ARBA" id="ARBA00048390"/>
    </source>
</evidence>
<dbReference type="EC" id="1.3.99.-" evidence="14"/>
<evidence type="ECO:0000313" key="15">
    <source>
        <dbReference type="EMBL" id="MDO6964726.1"/>
    </source>
</evidence>
<keyword evidence="5 14" id="KW-1003">Cell membrane</keyword>
<dbReference type="HAMAP" id="MF_02239">
    <property type="entry name" value="HemJ"/>
    <property type="match status" value="1"/>
</dbReference>
<keyword evidence="11 14" id="KW-0408">Iron</keyword>
<sequence length="178" mass="20364">MSESIEKSSSGGKAWRRAATAIAVFLLVAGSVFFLSDDVYSWFKAFHIMAVIAWMAGLFYLPRLFIYHFDVAPGSDASNLFKIMEQRLYRVIMNPSMMMAWAFGLYLAWTGFEMKGGWLHAKLLSVVLLTIVHVYYGRAAKAFNRDERPKSQRHWRIMNEAPAVLMIVIVLMVVLKPF</sequence>
<evidence type="ECO:0000256" key="14">
    <source>
        <dbReference type="HAMAP-Rule" id="MF_02239"/>
    </source>
</evidence>
<feature type="transmembrane region" description="Helical" evidence="14">
    <location>
        <begin position="118"/>
        <end position="136"/>
    </location>
</feature>
<keyword evidence="16" id="KW-1185">Reference proteome</keyword>
<dbReference type="Pfam" id="PF03653">
    <property type="entry name" value="UPF0093"/>
    <property type="match status" value="1"/>
</dbReference>
<evidence type="ECO:0000313" key="16">
    <source>
        <dbReference type="Proteomes" id="UP001174932"/>
    </source>
</evidence>
<dbReference type="Proteomes" id="UP001174932">
    <property type="component" value="Unassembled WGS sequence"/>
</dbReference>
<keyword evidence="8 14" id="KW-0479">Metal-binding</keyword>
<dbReference type="PANTHER" id="PTHR40255:SF1">
    <property type="entry name" value="PROTOPORPHYRINOGEN IX OXIDASE"/>
    <property type="match status" value="1"/>
</dbReference>
<evidence type="ECO:0000256" key="1">
    <source>
        <dbReference type="ARBA" id="ARBA00004651"/>
    </source>
</evidence>
<evidence type="ECO:0000256" key="3">
    <source>
        <dbReference type="ARBA" id="ARBA00006501"/>
    </source>
</evidence>
<comment type="similarity">
    <text evidence="3 14">Belongs to the HemJ family.</text>
</comment>
<keyword evidence="9 14" id="KW-1133">Transmembrane helix</keyword>
<evidence type="ECO:0000256" key="5">
    <source>
        <dbReference type="ARBA" id="ARBA00022475"/>
    </source>
</evidence>
<evidence type="ECO:0000256" key="8">
    <source>
        <dbReference type="ARBA" id="ARBA00022723"/>
    </source>
</evidence>
<reference evidence="15" key="2">
    <citation type="submission" date="2023-07" db="EMBL/GenBank/DDBJ databases">
        <authorList>
            <person name="Shen H."/>
        </authorList>
    </citation>
    <scope>NUCLEOTIDE SEQUENCE</scope>
    <source>
        <strain evidence="15">TNR-22</strain>
    </source>
</reference>
<keyword evidence="12 14" id="KW-0472">Membrane</keyword>
<evidence type="ECO:0000256" key="2">
    <source>
        <dbReference type="ARBA" id="ARBA00005073"/>
    </source>
</evidence>
<evidence type="ECO:0000256" key="9">
    <source>
        <dbReference type="ARBA" id="ARBA00022989"/>
    </source>
</evidence>
<dbReference type="RefSeq" id="WP_304376659.1">
    <property type="nucleotide sequence ID" value="NZ_JAUOZU010000008.1"/>
</dbReference>
<dbReference type="NCBIfam" id="TIGR00701">
    <property type="entry name" value="protoporphyrinogen oxidase HemJ"/>
    <property type="match status" value="1"/>
</dbReference>
<feature type="transmembrane region" description="Helical" evidence="14">
    <location>
        <begin position="18"/>
        <end position="36"/>
    </location>
</feature>
<feature type="transmembrane region" description="Helical" evidence="14">
    <location>
        <begin position="42"/>
        <end position="61"/>
    </location>
</feature>
<protein>
    <recommendedName>
        <fullName evidence="4 14">Protoporphyrinogen IX oxidase</fullName>
        <shortName evidence="14">PPO</shortName>
        <ecNumber evidence="14">1.3.99.-</ecNumber>
    </recommendedName>
</protein>
<keyword evidence="7 14" id="KW-0812">Transmembrane</keyword>
<comment type="caution">
    <text evidence="15">The sequence shown here is derived from an EMBL/GenBank/DDBJ whole genome shotgun (WGS) entry which is preliminary data.</text>
</comment>
<organism evidence="15 16">
    <name type="scientific">Rhizobium alvei</name>
    <dbReference type="NCBI Taxonomy" id="1132659"/>
    <lineage>
        <taxon>Bacteria</taxon>
        <taxon>Pseudomonadati</taxon>
        <taxon>Pseudomonadota</taxon>
        <taxon>Alphaproteobacteria</taxon>
        <taxon>Hyphomicrobiales</taxon>
        <taxon>Rhizobiaceae</taxon>
        <taxon>Rhizobium/Agrobacterium group</taxon>
        <taxon>Rhizobium</taxon>
    </lineage>
</organism>
<dbReference type="PANTHER" id="PTHR40255">
    <property type="entry name" value="UPF0093 MEMBRANE PROTEIN SLR1790"/>
    <property type="match status" value="1"/>
</dbReference>
<gene>
    <name evidence="15" type="primary">hemJ</name>
    <name evidence="15" type="ORF">Q4481_12230</name>
</gene>
<evidence type="ECO:0000256" key="7">
    <source>
        <dbReference type="ARBA" id="ARBA00022692"/>
    </source>
</evidence>
<evidence type="ECO:0000256" key="12">
    <source>
        <dbReference type="ARBA" id="ARBA00023136"/>
    </source>
</evidence>
<comment type="catalytic activity">
    <reaction evidence="13 14">
        <text>protoporphyrinogen IX + 3 A = protoporphyrin IX + 3 AH2</text>
        <dbReference type="Rhea" id="RHEA:62000"/>
        <dbReference type="ChEBI" id="CHEBI:13193"/>
        <dbReference type="ChEBI" id="CHEBI:17499"/>
        <dbReference type="ChEBI" id="CHEBI:57306"/>
        <dbReference type="ChEBI" id="CHEBI:57307"/>
    </reaction>
</comment>
<evidence type="ECO:0000256" key="11">
    <source>
        <dbReference type="ARBA" id="ARBA00023004"/>
    </source>
</evidence>